<evidence type="ECO:0000313" key="3">
    <source>
        <dbReference type="Proteomes" id="UP000004217"/>
    </source>
</evidence>
<dbReference type="AlphaFoldDB" id="G2GB88"/>
<dbReference type="RefSeq" id="WP_007495300.1">
    <property type="nucleotide sequence ID" value="NZ_AGBF01000035.1"/>
</dbReference>
<dbReference type="PATRIC" id="fig|700597.3.peg.2709"/>
<evidence type="ECO:0000313" key="2">
    <source>
        <dbReference type="EMBL" id="EGX59184.1"/>
    </source>
</evidence>
<dbReference type="OrthoDB" id="9923222at2"/>
<reference evidence="2 3" key="1">
    <citation type="submission" date="2011-08" db="EMBL/GenBank/DDBJ databases">
        <authorList>
            <person name="Lin Y."/>
            <person name="Hao X."/>
            <person name="Johnstone L."/>
            <person name="Miller S.J."/>
            <person name="Wei G."/>
            <person name="Rensing C."/>
        </authorList>
    </citation>
    <scope>NUCLEOTIDE SEQUENCE [LARGE SCALE GENOMIC DNA]</scope>
    <source>
        <strain evidence="2 3">K42</strain>
    </source>
</reference>
<gene>
    <name evidence="2" type="ORF">SZN_13811</name>
</gene>
<organism evidence="2 3">
    <name type="scientific">Streptomyces zinciresistens K42</name>
    <dbReference type="NCBI Taxonomy" id="700597"/>
    <lineage>
        <taxon>Bacteria</taxon>
        <taxon>Bacillati</taxon>
        <taxon>Actinomycetota</taxon>
        <taxon>Actinomycetes</taxon>
        <taxon>Kitasatosporales</taxon>
        <taxon>Streptomycetaceae</taxon>
        <taxon>Streptomyces</taxon>
    </lineage>
</organism>
<dbReference type="Proteomes" id="UP000004217">
    <property type="component" value="Unassembled WGS sequence"/>
</dbReference>
<proteinExistence type="predicted"/>
<protein>
    <submittedName>
        <fullName evidence="2">Uncharacterized protein</fullName>
    </submittedName>
</protein>
<evidence type="ECO:0000256" key="1">
    <source>
        <dbReference type="SAM" id="MobiDB-lite"/>
    </source>
</evidence>
<keyword evidence="3" id="KW-1185">Reference proteome</keyword>
<sequence length="114" mass="12700">MAERDDLSEQFIARALRLQIEEGHLWLDPAALTEDMIIRWFGVPRPTAARALHTLCGDLPPAADEPARATRVQPSRAAAHPRPTASTVTDADLDLLYAELARLHEQLRERRSAA</sequence>
<accession>G2GB88</accession>
<name>G2GB88_9ACTN</name>
<comment type="caution">
    <text evidence="2">The sequence shown here is derived from an EMBL/GenBank/DDBJ whole genome shotgun (WGS) entry which is preliminary data.</text>
</comment>
<dbReference type="EMBL" id="AGBF01000035">
    <property type="protein sequence ID" value="EGX59184.1"/>
    <property type="molecule type" value="Genomic_DNA"/>
</dbReference>
<feature type="region of interest" description="Disordered" evidence="1">
    <location>
        <begin position="62"/>
        <end position="86"/>
    </location>
</feature>